<organism evidence="1 2">
    <name type="scientific">Portunus trituberculatus</name>
    <name type="common">Swimming crab</name>
    <name type="synonym">Neptunus trituberculatus</name>
    <dbReference type="NCBI Taxonomy" id="210409"/>
    <lineage>
        <taxon>Eukaryota</taxon>
        <taxon>Metazoa</taxon>
        <taxon>Ecdysozoa</taxon>
        <taxon>Arthropoda</taxon>
        <taxon>Crustacea</taxon>
        <taxon>Multicrustacea</taxon>
        <taxon>Malacostraca</taxon>
        <taxon>Eumalacostraca</taxon>
        <taxon>Eucarida</taxon>
        <taxon>Decapoda</taxon>
        <taxon>Pleocyemata</taxon>
        <taxon>Brachyura</taxon>
        <taxon>Eubrachyura</taxon>
        <taxon>Portunoidea</taxon>
        <taxon>Portunidae</taxon>
        <taxon>Portuninae</taxon>
        <taxon>Portunus</taxon>
    </lineage>
</organism>
<name>A0A5B7DZ77_PORTR</name>
<accession>A0A5B7DZ77</accession>
<protein>
    <submittedName>
        <fullName evidence="1">Uncharacterized protein</fullName>
    </submittedName>
</protein>
<evidence type="ECO:0000313" key="2">
    <source>
        <dbReference type="Proteomes" id="UP000324222"/>
    </source>
</evidence>
<gene>
    <name evidence="1" type="ORF">E2C01_020153</name>
</gene>
<evidence type="ECO:0000313" key="1">
    <source>
        <dbReference type="EMBL" id="MPC27001.1"/>
    </source>
</evidence>
<dbReference type="EMBL" id="VSRR010001680">
    <property type="protein sequence ID" value="MPC27001.1"/>
    <property type="molecule type" value="Genomic_DNA"/>
</dbReference>
<comment type="caution">
    <text evidence="1">The sequence shown here is derived from an EMBL/GenBank/DDBJ whole genome shotgun (WGS) entry which is preliminary data.</text>
</comment>
<dbReference type="Proteomes" id="UP000324222">
    <property type="component" value="Unassembled WGS sequence"/>
</dbReference>
<keyword evidence="2" id="KW-1185">Reference proteome</keyword>
<reference evidence="1 2" key="1">
    <citation type="submission" date="2019-05" db="EMBL/GenBank/DDBJ databases">
        <title>Another draft genome of Portunus trituberculatus and its Hox gene families provides insights of decapod evolution.</title>
        <authorList>
            <person name="Jeong J.-H."/>
            <person name="Song I."/>
            <person name="Kim S."/>
            <person name="Choi T."/>
            <person name="Kim D."/>
            <person name="Ryu S."/>
            <person name="Kim W."/>
        </authorList>
    </citation>
    <scope>NUCLEOTIDE SEQUENCE [LARGE SCALE GENOMIC DNA]</scope>
    <source>
        <tissue evidence="1">Muscle</tissue>
    </source>
</reference>
<sequence length="100" mass="11027">MVKLKLFSLPAVLQQRLHCRPADRSFGAEPHCWDVFTLAKNIFKSFTCDVPCVLLTETEANTLRPNEAKFGAGEQRCGGVALITRLVIPEAAVWAGIENV</sequence>
<dbReference type="AlphaFoldDB" id="A0A5B7DZ77"/>
<proteinExistence type="predicted"/>